<dbReference type="PROSITE" id="PS51689">
    <property type="entry name" value="SAM_RNA_A_N6_MT"/>
    <property type="match status" value="1"/>
</dbReference>
<sequence>MRQHLTDPLRFFAAFVAHPRQMGAVLPTSRAAVRDMLDLADVPGADLVVELGAGTGSQTGEILARLRPGARLVAVEIDPKLSALLAKRYAADDRLQVVTDSAENVDAYLDGQRADVLVSAIPFTSLDGKLRQRILDALPGLLTPQGVMVLIQYSPLMMGELRRRFRSVRWRITPWNVPPAFLFACSQDDAA</sequence>
<evidence type="ECO:0000256" key="2">
    <source>
        <dbReference type="ARBA" id="ARBA00022679"/>
    </source>
</evidence>
<feature type="binding site" evidence="5">
    <location>
        <position position="76"/>
    </location>
    <ligand>
        <name>S-adenosyl-L-methionine</name>
        <dbReference type="ChEBI" id="CHEBI:59789"/>
    </ligand>
</feature>
<comment type="caution">
    <text evidence="5">Lacks conserved residue(s) required for the propagation of feature annotation.</text>
</comment>
<dbReference type="Proteomes" id="UP001183222">
    <property type="component" value="Unassembled WGS sequence"/>
</dbReference>
<keyword evidence="8" id="KW-1185">Reference proteome</keyword>
<feature type="domain" description="Ribosomal RNA adenine methylase transferase N-terminal" evidence="6">
    <location>
        <begin position="32"/>
        <end position="169"/>
    </location>
</feature>
<accession>A0ABU2KDH4</accession>
<dbReference type="InterPro" id="IPR001737">
    <property type="entry name" value="KsgA/Erm"/>
</dbReference>
<evidence type="ECO:0000259" key="6">
    <source>
        <dbReference type="SMART" id="SM00650"/>
    </source>
</evidence>
<keyword evidence="2 5" id="KW-0808">Transferase</keyword>
<evidence type="ECO:0000256" key="4">
    <source>
        <dbReference type="ARBA" id="ARBA00022884"/>
    </source>
</evidence>
<dbReference type="Pfam" id="PF00398">
    <property type="entry name" value="RrnaAD"/>
    <property type="match status" value="1"/>
</dbReference>
<reference evidence="8" key="1">
    <citation type="submission" date="2023-07" db="EMBL/GenBank/DDBJ databases">
        <title>30 novel species of actinomycetes from the DSMZ collection.</title>
        <authorList>
            <person name="Nouioui I."/>
        </authorList>
    </citation>
    <scope>NUCLEOTIDE SEQUENCE [LARGE SCALE GENOMIC DNA]</scope>
    <source>
        <strain evidence="8">DSM 46792</strain>
    </source>
</reference>
<evidence type="ECO:0000256" key="5">
    <source>
        <dbReference type="PROSITE-ProRule" id="PRU01026"/>
    </source>
</evidence>
<dbReference type="RefSeq" id="WP_311347042.1">
    <property type="nucleotide sequence ID" value="NZ_JAVREI010000022.1"/>
</dbReference>
<name>A0ABU2KDH4_9ACTN</name>
<dbReference type="InterPro" id="IPR029063">
    <property type="entry name" value="SAM-dependent_MTases_sf"/>
</dbReference>
<gene>
    <name evidence="7" type="ORF">RM425_20275</name>
</gene>
<feature type="binding site" evidence="5">
    <location>
        <position position="52"/>
    </location>
    <ligand>
        <name>S-adenosyl-L-methionine</name>
        <dbReference type="ChEBI" id="CHEBI:59789"/>
    </ligand>
</feature>
<evidence type="ECO:0000256" key="1">
    <source>
        <dbReference type="ARBA" id="ARBA00022603"/>
    </source>
</evidence>
<evidence type="ECO:0000313" key="8">
    <source>
        <dbReference type="Proteomes" id="UP001183222"/>
    </source>
</evidence>
<keyword evidence="3 5" id="KW-0949">S-adenosyl-L-methionine</keyword>
<dbReference type="CDD" id="cd02440">
    <property type="entry name" value="AdoMet_MTases"/>
    <property type="match status" value="1"/>
</dbReference>
<dbReference type="Gene3D" id="3.40.50.150">
    <property type="entry name" value="Vaccinia Virus protein VP39"/>
    <property type="match status" value="1"/>
</dbReference>
<comment type="similarity">
    <text evidence="5">Belongs to the class I-like SAM-binding methyltransferase superfamily. rRNA adenine N(6)-methyltransferase family.</text>
</comment>
<proteinExistence type="inferred from homology"/>
<dbReference type="InterPro" id="IPR020598">
    <property type="entry name" value="rRNA_Ade_methylase_Trfase_N"/>
</dbReference>
<comment type="caution">
    <text evidence="7">The sequence shown here is derived from an EMBL/GenBank/DDBJ whole genome shotgun (WGS) entry which is preliminary data.</text>
</comment>
<keyword evidence="1 5" id="KW-0489">Methyltransferase</keyword>
<dbReference type="SMART" id="SM00650">
    <property type="entry name" value="rADc"/>
    <property type="match status" value="1"/>
</dbReference>
<protein>
    <submittedName>
        <fullName evidence="7">rRNA adenine N-6-methyltransferase family protein</fullName>
    </submittedName>
</protein>
<keyword evidence="4 5" id="KW-0694">RNA-binding</keyword>
<evidence type="ECO:0000313" key="7">
    <source>
        <dbReference type="EMBL" id="MDT0278244.1"/>
    </source>
</evidence>
<evidence type="ECO:0000256" key="3">
    <source>
        <dbReference type="ARBA" id="ARBA00022691"/>
    </source>
</evidence>
<dbReference type="SUPFAM" id="SSF53335">
    <property type="entry name" value="S-adenosyl-L-methionine-dependent methyltransferases"/>
    <property type="match status" value="1"/>
</dbReference>
<organism evidence="7 8">
    <name type="scientific">Blastococcus goldschmidtiae</name>
    <dbReference type="NCBI Taxonomy" id="3075546"/>
    <lineage>
        <taxon>Bacteria</taxon>
        <taxon>Bacillati</taxon>
        <taxon>Actinomycetota</taxon>
        <taxon>Actinomycetes</taxon>
        <taxon>Geodermatophilales</taxon>
        <taxon>Geodermatophilaceae</taxon>
        <taxon>Blastococcus</taxon>
    </lineage>
</organism>
<dbReference type="EMBL" id="JAVREI010000022">
    <property type="protein sequence ID" value="MDT0278244.1"/>
    <property type="molecule type" value="Genomic_DNA"/>
</dbReference>
<feature type="binding site" evidence="5">
    <location>
        <position position="120"/>
    </location>
    <ligand>
        <name>S-adenosyl-L-methionine</name>
        <dbReference type="ChEBI" id="CHEBI:59789"/>
    </ligand>
</feature>